<dbReference type="EnsemblPlants" id="Pp3c6_7200V3.1">
    <property type="protein sequence ID" value="PAC:32976894.CDS.1"/>
    <property type="gene ID" value="Pp3c6_7200"/>
</dbReference>
<dbReference type="PaxDb" id="3218-PP1S252_64V6.1"/>
<gene>
    <name evidence="6" type="ORF">PHYPA_008622</name>
</gene>
<evidence type="ECO:0000313" key="6">
    <source>
        <dbReference type="EMBL" id="PNR52248.1"/>
    </source>
</evidence>
<protein>
    <recommendedName>
        <fullName evidence="9">Protein RALF-like 33</fullName>
    </recommendedName>
</protein>
<feature type="chain" id="PRO_5036319054" description="Protein RALF-like 33" evidence="5">
    <location>
        <begin position="24"/>
        <end position="104"/>
    </location>
</feature>
<reference evidence="7" key="3">
    <citation type="submission" date="2020-12" db="UniProtKB">
        <authorList>
            <consortium name="EnsemblPlants"/>
        </authorList>
    </citation>
    <scope>IDENTIFICATION</scope>
</reference>
<evidence type="ECO:0000313" key="7">
    <source>
        <dbReference type="EnsemblPlants" id="PAC:32976894.CDS.1"/>
    </source>
</evidence>
<dbReference type="PANTHER" id="PTHR33136">
    <property type="entry name" value="RAPID ALKALINIZATION FACTOR-LIKE"/>
    <property type="match status" value="1"/>
</dbReference>
<dbReference type="Pfam" id="PF05498">
    <property type="entry name" value="RALF"/>
    <property type="match status" value="1"/>
</dbReference>
<keyword evidence="2" id="KW-0372">Hormone</keyword>
<reference evidence="6 8" key="2">
    <citation type="journal article" date="2018" name="Plant J.">
        <title>The Physcomitrella patens chromosome-scale assembly reveals moss genome structure and evolution.</title>
        <authorList>
            <person name="Lang D."/>
            <person name="Ullrich K.K."/>
            <person name="Murat F."/>
            <person name="Fuchs J."/>
            <person name="Jenkins J."/>
            <person name="Haas F.B."/>
            <person name="Piednoel M."/>
            <person name="Gundlach H."/>
            <person name="Van Bel M."/>
            <person name="Meyberg R."/>
            <person name="Vives C."/>
            <person name="Morata J."/>
            <person name="Symeonidi A."/>
            <person name="Hiss M."/>
            <person name="Muchero W."/>
            <person name="Kamisugi Y."/>
            <person name="Saleh O."/>
            <person name="Blanc G."/>
            <person name="Decker E.L."/>
            <person name="van Gessel N."/>
            <person name="Grimwood J."/>
            <person name="Hayes R.D."/>
            <person name="Graham S.W."/>
            <person name="Gunter L.E."/>
            <person name="McDaniel S.F."/>
            <person name="Hoernstein S.N.W."/>
            <person name="Larsson A."/>
            <person name="Li F.W."/>
            <person name="Perroud P.F."/>
            <person name="Phillips J."/>
            <person name="Ranjan P."/>
            <person name="Rokshar D.S."/>
            <person name="Rothfels C.J."/>
            <person name="Schneider L."/>
            <person name="Shu S."/>
            <person name="Stevenson D.W."/>
            <person name="Thummler F."/>
            <person name="Tillich M."/>
            <person name="Villarreal Aguilar J.C."/>
            <person name="Widiez T."/>
            <person name="Wong G.K."/>
            <person name="Wymore A."/>
            <person name="Zhang Y."/>
            <person name="Zimmer A.D."/>
            <person name="Quatrano R.S."/>
            <person name="Mayer K.F.X."/>
            <person name="Goodstein D."/>
            <person name="Casacuberta J.M."/>
            <person name="Vandepoele K."/>
            <person name="Reski R."/>
            <person name="Cuming A.C."/>
            <person name="Tuskan G.A."/>
            <person name="Maumus F."/>
            <person name="Salse J."/>
            <person name="Schmutz J."/>
            <person name="Rensing S.A."/>
        </authorList>
    </citation>
    <scope>NUCLEOTIDE SEQUENCE [LARGE SCALE GENOMIC DNA]</scope>
    <source>
        <strain evidence="7 8">cv. Gransden 2004</strain>
    </source>
</reference>
<name>A0A2K1KEP5_PHYPA</name>
<dbReference type="EMBL" id="ABEU02000006">
    <property type="protein sequence ID" value="PNR52248.1"/>
    <property type="molecule type" value="Genomic_DNA"/>
</dbReference>
<comment type="similarity">
    <text evidence="1">Belongs to the plant rapid alkalinization factor (RALF) family.</text>
</comment>
<reference evidence="6 8" key="1">
    <citation type="journal article" date="2008" name="Science">
        <title>The Physcomitrella genome reveals evolutionary insights into the conquest of land by plants.</title>
        <authorList>
            <person name="Rensing S."/>
            <person name="Lang D."/>
            <person name="Zimmer A."/>
            <person name="Terry A."/>
            <person name="Salamov A."/>
            <person name="Shapiro H."/>
            <person name="Nishiyama T."/>
            <person name="Perroud P.-F."/>
            <person name="Lindquist E."/>
            <person name="Kamisugi Y."/>
            <person name="Tanahashi T."/>
            <person name="Sakakibara K."/>
            <person name="Fujita T."/>
            <person name="Oishi K."/>
            <person name="Shin-I T."/>
            <person name="Kuroki Y."/>
            <person name="Toyoda A."/>
            <person name="Suzuki Y."/>
            <person name="Hashimoto A."/>
            <person name="Yamaguchi K."/>
            <person name="Sugano A."/>
            <person name="Kohara Y."/>
            <person name="Fujiyama A."/>
            <person name="Anterola A."/>
            <person name="Aoki S."/>
            <person name="Ashton N."/>
            <person name="Barbazuk W.B."/>
            <person name="Barker E."/>
            <person name="Bennetzen J."/>
            <person name="Bezanilla M."/>
            <person name="Blankenship R."/>
            <person name="Cho S.H."/>
            <person name="Dutcher S."/>
            <person name="Estelle M."/>
            <person name="Fawcett J.A."/>
            <person name="Gundlach H."/>
            <person name="Hanada K."/>
            <person name="Heyl A."/>
            <person name="Hicks K.A."/>
            <person name="Hugh J."/>
            <person name="Lohr M."/>
            <person name="Mayer K."/>
            <person name="Melkozernov A."/>
            <person name="Murata T."/>
            <person name="Nelson D."/>
            <person name="Pils B."/>
            <person name="Prigge M."/>
            <person name="Reiss B."/>
            <person name="Renner T."/>
            <person name="Rombauts S."/>
            <person name="Rushton P."/>
            <person name="Sanderfoot A."/>
            <person name="Schween G."/>
            <person name="Shiu S.-H."/>
            <person name="Stueber K."/>
            <person name="Theodoulou F.L."/>
            <person name="Tu H."/>
            <person name="Van de Peer Y."/>
            <person name="Verrier P.J."/>
            <person name="Waters E."/>
            <person name="Wood A."/>
            <person name="Yang L."/>
            <person name="Cove D."/>
            <person name="Cuming A."/>
            <person name="Hasebe M."/>
            <person name="Lucas S."/>
            <person name="Mishler D.B."/>
            <person name="Reski R."/>
            <person name="Grigoriev I."/>
            <person name="Quatrano R.S."/>
            <person name="Boore J.L."/>
        </authorList>
    </citation>
    <scope>NUCLEOTIDE SEQUENCE [LARGE SCALE GENOMIC DNA]</scope>
    <source>
        <strain evidence="7 8">cv. Gransden 2004</strain>
    </source>
</reference>
<organism evidence="6">
    <name type="scientific">Physcomitrium patens</name>
    <name type="common">Spreading-leaved earth moss</name>
    <name type="synonym">Physcomitrella patens</name>
    <dbReference type="NCBI Taxonomy" id="3218"/>
    <lineage>
        <taxon>Eukaryota</taxon>
        <taxon>Viridiplantae</taxon>
        <taxon>Streptophyta</taxon>
        <taxon>Embryophyta</taxon>
        <taxon>Bryophyta</taxon>
        <taxon>Bryophytina</taxon>
        <taxon>Bryopsida</taxon>
        <taxon>Funariidae</taxon>
        <taxon>Funariales</taxon>
        <taxon>Funariaceae</taxon>
        <taxon>Physcomitrium</taxon>
    </lineage>
</organism>
<accession>A0A2K1KEP5</accession>
<proteinExistence type="inferred from homology"/>
<keyword evidence="8" id="KW-1185">Reference proteome</keyword>
<dbReference type="EnsemblPlants" id="Pp3c6_7200V3.2">
    <property type="protein sequence ID" value="PAC:32976895.CDS.1"/>
    <property type="gene ID" value="Pp3c6_7200"/>
</dbReference>
<dbReference type="AlphaFoldDB" id="A0A2K1KEP5"/>
<evidence type="ECO:0000256" key="4">
    <source>
        <dbReference type="ARBA" id="ARBA00023157"/>
    </source>
</evidence>
<dbReference type="Proteomes" id="UP000006727">
    <property type="component" value="Chromosome 6"/>
</dbReference>
<keyword evidence="4" id="KW-1015">Disulfide bond</keyword>
<dbReference type="InterPro" id="IPR008801">
    <property type="entry name" value="RALF"/>
</dbReference>
<evidence type="ECO:0000256" key="1">
    <source>
        <dbReference type="ARBA" id="ARBA00009178"/>
    </source>
</evidence>
<dbReference type="PANTHER" id="PTHR33136:SF6">
    <property type="entry name" value="PROTEIN RALF-LIKE 34"/>
    <property type="match status" value="1"/>
</dbReference>
<sequence length="104" mass="10721">MMTMARCALVVLFLGCLVLEAQAQAPFAAVAPSPFTGFPPQEAPAFAGSGGPVLYITYGALRANRSPCPAGAGRSYYTPNCGAASGPPNPYSRGCSYITRCARV</sequence>
<evidence type="ECO:0000256" key="5">
    <source>
        <dbReference type="SAM" id="SignalP"/>
    </source>
</evidence>
<feature type="signal peptide" evidence="5">
    <location>
        <begin position="1"/>
        <end position="23"/>
    </location>
</feature>
<dbReference type="InParanoid" id="A0A2K1KEP5"/>
<dbReference type="GO" id="GO:0005179">
    <property type="term" value="F:hormone activity"/>
    <property type="evidence" value="ECO:0007669"/>
    <property type="project" value="UniProtKB-KW"/>
</dbReference>
<evidence type="ECO:0008006" key="9">
    <source>
        <dbReference type="Google" id="ProtNLM"/>
    </source>
</evidence>
<keyword evidence="3 5" id="KW-0732">Signal</keyword>
<evidence type="ECO:0000256" key="3">
    <source>
        <dbReference type="ARBA" id="ARBA00022729"/>
    </source>
</evidence>
<dbReference type="Gramene" id="Pp3c6_7200V3.1">
    <property type="protein sequence ID" value="PAC:32976894.CDS.1"/>
    <property type="gene ID" value="Pp3c6_7200"/>
</dbReference>
<evidence type="ECO:0000256" key="2">
    <source>
        <dbReference type="ARBA" id="ARBA00022702"/>
    </source>
</evidence>
<dbReference type="Gramene" id="Pp3c6_7200V3.2">
    <property type="protein sequence ID" value="PAC:32976895.CDS.1"/>
    <property type="gene ID" value="Pp3c6_7200"/>
</dbReference>
<evidence type="ECO:0000313" key="8">
    <source>
        <dbReference type="Proteomes" id="UP000006727"/>
    </source>
</evidence>